<dbReference type="PROSITE" id="PS00973">
    <property type="entry name" value="USP_2"/>
    <property type="match status" value="1"/>
</dbReference>
<dbReference type="GO" id="GO:0006508">
    <property type="term" value="P:proteolysis"/>
    <property type="evidence" value="ECO:0007669"/>
    <property type="project" value="UniProtKB-KW"/>
</dbReference>
<dbReference type="AlphaFoldDB" id="A0A2J6QJV7"/>
<dbReference type="SUPFAM" id="SSF54001">
    <property type="entry name" value="Cysteine proteinases"/>
    <property type="match status" value="1"/>
</dbReference>
<evidence type="ECO:0000256" key="3">
    <source>
        <dbReference type="ARBA" id="ARBA00012759"/>
    </source>
</evidence>
<dbReference type="InterPro" id="IPR038765">
    <property type="entry name" value="Papain-like_cys_pep_sf"/>
</dbReference>
<dbReference type="EC" id="3.4.19.12" evidence="3"/>
<dbReference type="Pfam" id="PF00443">
    <property type="entry name" value="UCH"/>
    <property type="match status" value="1"/>
</dbReference>
<evidence type="ECO:0000256" key="7">
    <source>
        <dbReference type="ARBA" id="ARBA00022807"/>
    </source>
</evidence>
<dbReference type="Proteomes" id="UP000235672">
    <property type="component" value="Unassembled WGS sequence"/>
</dbReference>
<dbReference type="InterPro" id="IPR001394">
    <property type="entry name" value="Peptidase_C19_UCH"/>
</dbReference>
<evidence type="ECO:0000256" key="2">
    <source>
        <dbReference type="ARBA" id="ARBA00009085"/>
    </source>
</evidence>
<dbReference type="GO" id="GO:0004843">
    <property type="term" value="F:cysteine-type deubiquitinase activity"/>
    <property type="evidence" value="ECO:0007669"/>
    <property type="project" value="UniProtKB-EC"/>
</dbReference>
<name>A0A2J6QJV7_9HELO</name>
<feature type="compositionally biased region" description="Low complexity" evidence="8">
    <location>
        <begin position="93"/>
        <end position="108"/>
    </location>
</feature>
<sequence length="482" mass="54476">MGKSYLTPRGPQGFEKISSSSSSDKAYIRLKSKVHTKPFVHTPFHTSTKHILNKLAIRTKSSKMSNTSSPKRVRRGSDAEERPTKHSRRLSDSDVSASSSRESTEATTGLESSGILDNISPKCSPTTFTQVDRKKYLRRAKINSFAWRRQRKRDLARQVQQNWNEMPNAAQQGMKNLTGTLCYRHSLFQALLHCPKIAHWLRSFHPPQTCFVDKATHCIACQLRSVIKAYWSGKFSDLTQELRTIDKVFRANGWTPGALSGQADPEEQFTWMIGKLNEQLPGPIYAFFDALHNFVLNSSTTCTKCGHVSTNQGETEGILSIELRPRLPNGELSDYLDKYMSYSVTDYKCEKCKDTAEKQRTRLISHSPDVVVVQLKRFDPLGRKDKHPIPFSSTLDLTSYRTASNKTSSKYELSAVVSHLGGTSGGHYRCIAKGEDSCWNIFDDLRKIAAKESQALDAGNGKSWTPYLLFFQRKRKIKSTQT</sequence>
<proteinExistence type="inferred from homology"/>
<dbReference type="GO" id="GO:0005634">
    <property type="term" value="C:nucleus"/>
    <property type="evidence" value="ECO:0007669"/>
    <property type="project" value="TreeGrafter"/>
</dbReference>
<evidence type="ECO:0000256" key="1">
    <source>
        <dbReference type="ARBA" id="ARBA00000707"/>
    </source>
</evidence>
<protein>
    <recommendedName>
        <fullName evidence="3">ubiquitinyl hydrolase 1</fullName>
        <ecNumber evidence="3">3.4.19.12</ecNumber>
    </recommendedName>
</protein>
<keyword evidence="11" id="KW-1185">Reference proteome</keyword>
<evidence type="ECO:0000313" key="10">
    <source>
        <dbReference type="EMBL" id="PMD26537.1"/>
    </source>
</evidence>
<gene>
    <name evidence="10" type="ORF">NA56DRAFT_288556</name>
</gene>
<dbReference type="InterPro" id="IPR018200">
    <property type="entry name" value="USP_CS"/>
</dbReference>
<evidence type="ECO:0000256" key="4">
    <source>
        <dbReference type="ARBA" id="ARBA00022670"/>
    </source>
</evidence>
<evidence type="ECO:0000256" key="8">
    <source>
        <dbReference type="SAM" id="MobiDB-lite"/>
    </source>
</evidence>
<dbReference type="GO" id="GO:0005829">
    <property type="term" value="C:cytosol"/>
    <property type="evidence" value="ECO:0007669"/>
    <property type="project" value="TreeGrafter"/>
</dbReference>
<dbReference type="PANTHER" id="PTHR24006">
    <property type="entry name" value="UBIQUITIN CARBOXYL-TERMINAL HYDROLASE"/>
    <property type="match status" value="1"/>
</dbReference>
<evidence type="ECO:0000259" key="9">
    <source>
        <dbReference type="PROSITE" id="PS50235"/>
    </source>
</evidence>
<reference evidence="10 11" key="1">
    <citation type="submission" date="2016-05" db="EMBL/GenBank/DDBJ databases">
        <title>A degradative enzymes factory behind the ericoid mycorrhizal symbiosis.</title>
        <authorList>
            <consortium name="DOE Joint Genome Institute"/>
            <person name="Martino E."/>
            <person name="Morin E."/>
            <person name="Grelet G."/>
            <person name="Kuo A."/>
            <person name="Kohler A."/>
            <person name="Daghino S."/>
            <person name="Barry K."/>
            <person name="Choi C."/>
            <person name="Cichocki N."/>
            <person name="Clum A."/>
            <person name="Copeland A."/>
            <person name="Hainaut M."/>
            <person name="Haridas S."/>
            <person name="Labutti K."/>
            <person name="Lindquist E."/>
            <person name="Lipzen A."/>
            <person name="Khouja H.-R."/>
            <person name="Murat C."/>
            <person name="Ohm R."/>
            <person name="Olson A."/>
            <person name="Spatafora J."/>
            <person name="Veneault-Fourrey C."/>
            <person name="Henrissat B."/>
            <person name="Grigoriev I."/>
            <person name="Martin F."/>
            <person name="Perotto S."/>
        </authorList>
    </citation>
    <scope>NUCLEOTIDE SEQUENCE [LARGE SCALE GENOMIC DNA]</scope>
    <source>
        <strain evidence="10 11">UAMH 7357</strain>
    </source>
</reference>
<dbReference type="EMBL" id="KZ613467">
    <property type="protein sequence ID" value="PMD26537.1"/>
    <property type="molecule type" value="Genomic_DNA"/>
</dbReference>
<dbReference type="InterPro" id="IPR050164">
    <property type="entry name" value="Peptidase_C19"/>
</dbReference>
<accession>A0A2J6QJV7</accession>
<feature type="region of interest" description="Disordered" evidence="8">
    <location>
        <begin position="1"/>
        <end position="23"/>
    </location>
</feature>
<keyword evidence="7" id="KW-0788">Thiol protease</keyword>
<comment type="catalytic activity">
    <reaction evidence="1">
        <text>Thiol-dependent hydrolysis of ester, thioester, amide, peptide and isopeptide bonds formed by the C-terminal Gly of ubiquitin (a 76-residue protein attached to proteins as an intracellular targeting signal).</text>
        <dbReference type="EC" id="3.4.19.12"/>
    </reaction>
</comment>
<comment type="similarity">
    <text evidence="2">Belongs to the peptidase C19 family.</text>
</comment>
<feature type="region of interest" description="Disordered" evidence="8">
    <location>
        <begin position="57"/>
        <end position="118"/>
    </location>
</feature>
<keyword evidence="6" id="KW-0378">Hydrolase</keyword>
<feature type="compositionally biased region" description="Basic and acidic residues" evidence="8">
    <location>
        <begin position="75"/>
        <end position="92"/>
    </location>
</feature>
<dbReference type="PROSITE" id="PS50235">
    <property type="entry name" value="USP_3"/>
    <property type="match status" value="1"/>
</dbReference>
<dbReference type="OrthoDB" id="289038at2759"/>
<evidence type="ECO:0000256" key="5">
    <source>
        <dbReference type="ARBA" id="ARBA00022786"/>
    </source>
</evidence>
<organism evidence="10 11">
    <name type="scientific">Hyaloscypha hepaticicola</name>
    <dbReference type="NCBI Taxonomy" id="2082293"/>
    <lineage>
        <taxon>Eukaryota</taxon>
        <taxon>Fungi</taxon>
        <taxon>Dikarya</taxon>
        <taxon>Ascomycota</taxon>
        <taxon>Pezizomycotina</taxon>
        <taxon>Leotiomycetes</taxon>
        <taxon>Helotiales</taxon>
        <taxon>Hyaloscyphaceae</taxon>
        <taxon>Hyaloscypha</taxon>
    </lineage>
</organism>
<dbReference type="Gene3D" id="3.90.70.10">
    <property type="entry name" value="Cysteine proteinases"/>
    <property type="match status" value="1"/>
</dbReference>
<evidence type="ECO:0000313" key="11">
    <source>
        <dbReference type="Proteomes" id="UP000235672"/>
    </source>
</evidence>
<dbReference type="STRING" id="1745343.A0A2J6QJV7"/>
<feature type="domain" description="USP" evidence="9">
    <location>
        <begin position="172"/>
        <end position="474"/>
    </location>
</feature>
<evidence type="ECO:0000256" key="6">
    <source>
        <dbReference type="ARBA" id="ARBA00022801"/>
    </source>
</evidence>
<dbReference type="PANTHER" id="PTHR24006:SF758">
    <property type="entry name" value="UBIQUITIN CARBOXYL-TERMINAL HYDROLASE 36"/>
    <property type="match status" value="1"/>
</dbReference>
<keyword evidence="4" id="KW-0645">Protease</keyword>
<keyword evidence="5" id="KW-0833">Ubl conjugation pathway</keyword>
<dbReference type="GO" id="GO:0016579">
    <property type="term" value="P:protein deubiquitination"/>
    <property type="evidence" value="ECO:0007669"/>
    <property type="project" value="InterPro"/>
</dbReference>
<dbReference type="InterPro" id="IPR028889">
    <property type="entry name" value="USP"/>
</dbReference>
<dbReference type="CDD" id="cd02257">
    <property type="entry name" value="Peptidase_C19"/>
    <property type="match status" value="1"/>
</dbReference>